<dbReference type="Proteomes" id="UP000016566">
    <property type="component" value="Unassembled WGS sequence"/>
</dbReference>
<dbReference type="Pfam" id="PF02618">
    <property type="entry name" value="YceG"/>
    <property type="match status" value="2"/>
</dbReference>
<dbReference type="eggNOG" id="COG1559">
    <property type="taxonomic scope" value="Bacteria"/>
</dbReference>
<dbReference type="NCBIfam" id="TIGR00247">
    <property type="entry name" value="endolytic transglycosylase MltG"/>
    <property type="match status" value="1"/>
</dbReference>
<dbReference type="PANTHER" id="PTHR30518">
    <property type="entry name" value="ENDOLYTIC MUREIN TRANSGLYCOSYLASE"/>
    <property type="match status" value="1"/>
</dbReference>
<dbReference type="GO" id="GO:0008932">
    <property type="term" value="F:lytic endotransglycosylase activity"/>
    <property type="evidence" value="ECO:0007669"/>
    <property type="project" value="UniProtKB-UniRule"/>
</dbReference>
<keyword evidence="5 7" id="KW-0456">Lyase</keyword>
<comment type="caution">
    <text evidence="8">The sequence shown here is derived from an EMBL/GenBank/DDBJ whole genome shotgun (WGS) entry which is preliminary data.</text>
</comment>
<keyword evidence="9" id="KW-1185">Reference proteome</keyword>
<evidence type="ECO:0000256" key="7">
    <source>
        <dbReference type="HAMAP-Rule" id="MF_02065"/>
    </source>
</evidence>
<keyword evidence="3 7" id="KW-1133">Transmembrane helix</keyword>
<evidence type="ECO:0000256" key="3">
    <source>
        <dbReference type="ARBA" id="ARBA00022989"/>
    </source>
</evidence>
<keyword evidence="6 7" id="KW-0961">Cell wall biogenesis/degradation</keyword>
<dbReference type="AlphaFoldDB" id="U2YKY2"/>
<keyword evidence="1 7" id="KW-1003">Cell membrane</keyword>
<accession>U2YKY2</accession>
<gene>
    <name evidence="7" type="primary">mltG</name>
    <name evidence="8" type="ORF">MBELCI_1733</name>
</gene>
<protein>
    <recommendedName>
        <fullName evidence="7">Endolytic murein transglycosylase</fullName>
        <ecNumber evidence="7">4.2.2.29</ecNumber>
    </recommendedName>
    <alternativeName>
        <fullName evidence="7">Peptidoglycan lytic transglycosylase</fullName>
    </alternativeName>
    <alternativeName>
        <fullName evidence="7">Peptidoglycan polymerization terminase</fullName>
    </alternativeName>
</protein>
<sequence>MWRHLASNTITFLIVGLAGAAGVIAWGVNAYSDEGPLEAAICLRVEPGTNMRSVSARLEEQGAIGSASVFRIGAEYSEKAGQLKAGSHLIPERSSMSRIVDIVTRGGASTCGTEILYKIGVNAVLAEVRELDPATSNYTELAEFDPTAESVKIPAEYQSMRARADTRYRISMAEGVTSWQVVNALNALDTLEGDVEEIPAEGSLAPDSYEIAPGTQVGAVLDRMAAAQAAILAEAWENRAGDLPLETPEEALILASIVEKETGVGAERPQVASVFVNRLRQGMRLQTDPTVIYGITEGEGVLGRGLRQSELRAETPWNTYVINGLPPTPIANPGRAAIEAALNPATTDYVFFVADGTGGHAFAETLAEHNSNVAVWRKIEAERAAAQN</sequence>
<dbReference type="GO" id="GO:0071555">
    <property type="term" value="P:cell wall organization"/>
    <property type="evidence" value="ECO:0007669"/>
    <property type="project" value="UniProtKB-KW"/>
</dbReference>
<keyword evidence="4 7" id="KW-0472">Membrane</keyword>
<dbReference type="GO" id="GO:0005886">
    <property type="term" value="C:plasma membrane"/>
    <property type="evidence" value="ECO:0007669"/>
    <property type="project" value="UniProtKB-UniRule"/>
</dbReference>
<evidence type="ECO:0000256" key="2">
    <source>
        <dbReference type="ARBA" id="ARBA00022692"/>
    </source>
</evidence>
<dbReference type="PANTHER" id="PTHR30518:SF2">
    <property type="entry name" value="ENDOLYTIC MUREIN TRANSGLYCOSYLASE"/>
    <property type="match status" value="1"/>
</dbReference>
<evidence type="ECO:0000313" key="8">
    <source>
        <dbReference type="EMBL" id="GAD55681.1"/>
    </source>
</evidence>
<dbReference type="EC" id="4.2.2.29" evidence="7"/>
<dbReference type="GO" id="GO:0009252">
    <property type="term" value="P:peptidoglycan biosynthetic process"/>
    <property type="evidence" value="ECO:0007669"/>
    <property type="project" value="UniProtKB-UniRule"/>
</dbReference>
<evidence type="ECO:0000256" key="4">
    <source>
        <dbReference type="ARBA" id="ARBA00023136"/>
    </source>
</evidence>
<reference evidence="8" key="1">
    <citation type="journal article" date="2013" name="Genome Announc.">
        <title>Draft Genome Sequence of Loktanella cinnabarina LL-001T, Isolated from Deep-Sea Floor Sediment.</title>
        <authorList>
            <person name="Nishi S."/>
            <person name="Tsubouchi T."/>
            <person name="Takaki Y."/>
            <person name="Koyanagi R."/>
            <person name="Satoh N."/>
            <person name="Maruyama T."/>
            <person name="Hatada Y."/>
        </authorList>
    </citation>
    <scope>NUCLEOTIDE SEQUENCE [LARGE SCALE GENOMIC DNA]</scope>
    <source>
        <strain evidence="8">LL-001</strain>
    </source>
</reference>
<evidence type="ECO:0000313" key="9">
    <source>
        <dbReference type="Proteomes" id="UP000016566"/>
    </source>
</evidence>
<comment type="function">
    <text evidence="7">Functions as a peptidoglycan terminase that cleaves nascent peptidoglycan strands endolytically to terminate their elongation.</text>
</comment>
<dbReference type="RefSeq" id="WP_021693785.1">
    <property type="nucleotide sequence ID" value="NZ_BATB01000019.1"/>
</dbReference>
<dbReference type="HAMAP" id="MF_02065">
    <property type="entry name" value="MltG"/>
    <property type="match status" value="1"/>
</dbReference>
<dbReference type="STRING" id="1337093.MBELCI_1733"/>
<evidence type="ECO:0000256" key="1">
    <source>
        <dbReference type="ARBA" id="ARBA00022475"/>
    </source>
</evidence>
<organism evidence="8 9">
    <name type="scientific">Limimaricola cinnabarinus LL-001</name>
    <dbReference type="NCBI Taxonomy" id="1337093"/>
    <lineage>
        <taxon>Bacteria</taxon>
        <taxon>Pseudomonadati</taxon>
        <taxon>Pseudomonadota</taxon>
        <taxon>Alphaproteobacteria</taxon>
        <taxon>Rhodobacterales</taxon>
        <taxon>Paracoccaceae</taxon>
        <taxon>Limimaricola</taxon>
    </lineage>
</organism>
<dbReference type="Gene3D" id="3.30.160.60">
    <property type="entry name" value="Classic Zinc Finger"/>
    <property type="match status" value="1"/>
</dbReference>
<keyword evidence="2 7" id="KW-0812">Transmembrane</keyword>
<dbReference type="CDD" id="cd08010">
    <property type="entry name" value="MltG_like"/>
    <property type="match status" value="1"/>
</dbReference>
<comment type="catalytic activity">
    <reaction evidence="7">
        <text>a peptidoglycan chain = a peptidoglycan chain with N-acetyl-1,6-anhydromuramyl-[peptide] at the reducing end + a peptidoglycan chain with N-acetylglucosamine at the non-reducing end.</text>
        <dbReference type="EC" id="4.2.2.29"/>
    </reaction>
</comment>
<keyword evidence="7" id="KW-0997">Cell inner membrane</keyword>
<dbReference type="EMBL" id="BATB01000019">
    <property type="protein sequence ID" value="GAD55681.1"/>
    <property type="molecule type" value="Genomic_DNA"/>
</dbReference>
<proteinExistence type="inferred from homology"/>
<evidence type="ECO:0000256" key="5">
    <source>
        <dbReference type="ARBA" id="ARBA00023239"/>
    </source>
</evidence>
<name>U2YKY2_9RHOB</name>
<dbReference type="OrthoDB" id="9814591at2"/>
<evidence type="ECO:0000256" key="6">
    <source>
        <dbReference type="ARBA" id="ARBA00023316"/>
    </source>
</evidence>
<comment type="similarity">
    <text evidence="7">Belongs to the transglycosylase MltG family.</text>
</comment>
<feature type="site" description="Important for catalytic activity" evidence="7">
    <location>
        <position position="261"/>
    </location>
</feature>
<dbReference type="InterPro" id="IPR003770">
    <property type="entry name" value="MLTG-like"/>
</dbReference>
<dbReference type="Gene3D" id="3.30.1490.480">
    <property type="entry name" value="Endolytic murein transglycosylase"/>
    <property type="match status" value="1"/>
</dbReference>